<proteinExistence type="predicted"/>
<accession>A0A8H5F701</accession>
<organism evidence="2 3">
    <name type="scientific">Ephemerocybe angulata</name>
    <dbReference type="NCBI Taxonomy" id="980116"/>
    <lineage>
        <taxon>Eukaryota</taxon>
        <taxon>Fungi</taxon>
        <taxon>Dikarya</taxon>
        <taxon>Basidiomycota</taxon>
        <taxon>Agaricomycotina</taxon>
        <taxon>Agaricomycetes</taxon>
        <taxon>Agaricomycetidae</taxon>
        <taxon>Agaricales</taxon>
        <taxon>Agaricineae</taxon>
        <taxon>Psathyrellaceae</taxon>
        <taxon>Ephemerocybe</taxon>
    </lineage>
</organism>
<dbReference type="EMBL" id="JAACJK010000163">
    <property type="protein sequence ID" value="KAF5326054.1"/>
    <property type="molecule type" value="Genomic_DNA"/>
</dbReference>
<dbReference type="InterPro" id="IPR001810">
    <property type="entry name" value="F-box_dom"/>
</dbReference>
<dbReference type="AlphaFoldDB" id="A0A8H5F701"/>
<evidence type="ECO:0000259" key="1">
    <source>
        <dbReference type="Pfam" id="PF12937"/>
    </source>
</evidence>
<reference evidence="2 3" key="1">
    <citation type="journal article" date="2020" name="ISME J.">
        <title>Uncovering the hidden diversity of litter-decomposition mechanisms in mushroom-forming fungi.</title>
        <authorList>
            <person name="Floudas D."/>
            <person name="Bentzer J."/>
            <person name="Ahren D."/>
            <person name="Johansson T."/>
            <person name="Persson P."/>
            <person name="Tunlid A."/>
        </authorList>
    </citation>
    <scope>NUCLEOTIDE SEQUENCE [LARGE SCALE GENOMIC DNA]</scope>
    <source>
        <strain evidence="2 3">CBS 175.51</strain>
    </source>
</reference>
<comment type="caution">
    <text evidence="2">The sequence shown here is derived from an EMBL/GenBank/DDBJ whole genome shotgun (WGS) entry which is preliminary data.</text>
</comment>
<dbReference type="Pfam" id="PF12937">
    <property type="entry name" value="F-box-like"/>
    <property type="match status" value="1"/>
</dbReference>
<feature type="domain" description="F-box" evidence="1">
    <location>
        <begin position="124"/>
        <end position="179"/>
    </location>
</feature>
<protein>
    <recommendedName>
        <fullName evidence="1">F-box domain-containing protein</fullName>
    </recommendedName>
</protein>
<dbReference type="OrthoDB" id="3038759at2759"/>
<evidence type="ECO:0000313" key="3">
    <source>
        <dbReference type="Proteomes" id="UP000541558"/>
    </source>
</evidence>
<dbReference type="Proteomes" id="UP000541558">
    <property type="component" value="Unassembled WGS sequence"/>
</dbReference>
<sequence length="438" mass="50199">MILNPPCDAMTLYSSYDNCDLNDTLIKLERRIHDLDRLGEDTYKSLDRLLQARRQKPAPSLFQRARLLLQRSPIPVISSPSRKWEVEDEEIEQTKHRIARLTLQRQETSTQLTTLRASVSAYRRVPPEIWSMIFQFCLPEDETYVRPNITTAPLLLCRVCRVWRAIATSTPRLWTSLSINRNWRKRPHHALLQQWFQRASTLPLCLEVSFTSPHKSNPHPYHDYAVLQLLLSCADRWQRLRLCTTDDFLLQAILDNPMPLLHTLEFSSNSAIGNLNIHPTFAPNLRTVTLLTAPLSLTPLSLPWNRLTQLSSRYWTDVHAHMEVMRRCPNLESIRVHILHAHSTHTPVLPPLQMPLLKTLEVVALNGSAMGLILERLSLPSLSELYLVVPEESPEYGVSGWPKALVDSLVERSSCQALKVYLDGIDVSVTGDNFLPVK</sequence>
<name>A0A8H5F701_9AGAR</name>
<evidence type="ECO:0000313" key="2">
    <source>
        <dbReference type="EMBL" id="KAF5326054.1"/>
    </source>
</evidence>
<keyword evidence="3" id="KW-1185">Reference proteome</keyword>
<gene>
    <name evidence="2" type="ORF">D9611_000285</name>
</gene>
<dbReference type="Gene3D" id="1.20.1280.50">
    <property type="match status" value="1"/>
</dbReference>